<dbReference type="PROSITE" id="PS50048">
    <property type="entry name" value="ZN2_CY6_FUNGAL_2"/>
    <property type="match status" value="1"/>
</dbReference>
<comment type="caution">
    <text evidence="4">The sequence shown here is derived from an EMBL/GenBank/DDBJ whole genome shotgun (WGS) entry which is preliminary data.</text>
</comment>
<organism evidence="4 5">
    <name type="scientific">Orbilia brochopaga</name>
    <dbReference type="NCBI Taxonomy" id="3140254"/>
    <lineage>
        <taxon>Eukaryota</taxon>
        <taxon>Fungi</taxon>
        <taxon>Dikarya</taxon>
        <taxon>Ascomycota</taxon>
        <taxon>Pezizomycotina</taxon>
        <taxon>Orbiliomycetes</taxon>
        <taxon>Orbiliales</taxon>
        <taxon>Orbiliaceae</taxon>
        <taxon>Orbilia</taxon>
    </lineage>
</organism>
<dbReference type="CDD" id="cd12148">
    <property type="entry name" value="fungal_TF_MHR"/>
    <property type="match status" value="1"/>
</dbReference>
<dbReference type="InterPro" id="IPR001138">
    <property type="entry name" value="Zn2Cys6_DnaBD"/>
</dbReference>
<dbReference type="GO" id="GO:0003677">
    <property type="term" value="F:DNA binding"/>
    <property type="evidence" value="ECO:0007669"/>
    <property type="project" value="InterPro"/>
</dbReference>
<dbReference type="InterPro" id="IPR036864">
    <property type="entry name" value="Zn2-C6_fun-type_DNA-bd_sf"/>
</dbReference>
<evidence type="ECO:0000256" key="1">
    <source>
        <dbReference type="ARBA" id="ARBA00022723"/>
    </source>
</evidence>
<dbReference type="Proteomes" id="UP001375240">
    <property type="component" value="Unassembled WGS sequence"/>
</dbReference>
<keyword evidence="5" id="KW-1185">Reference proteome</keyword>
<keyword evidence="2" id="KW-0539">Nucleus</keyword>
<dbReference type="SMART" id="SM00066">
    <property type="entry name" value="GAL4"/>
    <property type="match status" value="1"/>
</dbReference>
<dbReference type="CDD" id="cd00067">
    <property type="entry name" value="GAL4"/>
    <property type="match status" value="1"/>
</dbReference>
<dbReference type="PROSITE" id="PS00463">
    <property type="entry name" value="ZN2_CY6_FUNGAL_1"/>
    <property type="match status" value="1"/>
</dbReference>
<name>A0AAV9UAV0_9PEZI</name>
<dbReference type="GO" id="GO:0006351">
    <property type="term" value="P:DNA-templated transcription"/>
    <property type="evidence" value="ECO:0007669"/>
    <property type="project" value="InterPro"/>
</dbReference>
<proteinExistence type="predicted"/>
<dbReference type="SUPFAM" id="SSF57701">
    <property type="entry name" value="Zn2/Cys6 DNA-binding domain"/>
    <property type="match status" value="1"/>
</dbReference>
<dbReference type="Gene3D" id="4.10.240.10">
    <property type="entry name" value="Zn(2)-C6 fungal-type DNA-binding domain"/>
    <property type="match status" value="1"/>
</dbReference>
<dbReference type="SMART" id="SM00906">
    <property type="entry name" value="Fungal_trans"/>
    <property type="match status" value="1"/>
</dbReference>
<feature type="domain" description="Zn(2)-C6 fungal-type" evidence="3">
    <location>
        <begin position="21"/>
        <end position="52"/>
    </location>
</feature>
<reference evidence="4 5" key="1">
    <citation type="submission" date="2019-10" db="EMBL/GenBank/DDBJ databases">
        <authorList>
            <person name="Palmer J.M."/>
        </authorList>
    </citation>
    <scope>NUCLEOTIDE SEQUENCE [LARGE SCALE GENOMIC DNA]</scope>
    <source>
        <strain evidence="4 5">TWF696</strain>
    </source>
</reference>
<accession>A0AAV9UAV0</accession>
<dbReference type="InterPro" id="IPR007219">
    <property type="entry name" value="XnlR_reg_dom"/>
</dbReference>
<dbReference type="PANTHER" id="PTHR46910">
    <property type="entry name" value="TRANSCRIPTION FACTOR PDR1"/>
    <property type="match status" value="1"/>
</dbReference>
<dbReference type="AlphaFoldDB" id="A0AAV9UAV0"/>
<dbReference type="GO" id="GO:0008270">
    <property type="term" value="F:zinc ion binding"/>
    <property type="evidence" value="ECO:0007669"/>
    <property type="project" value="InterPro"/>
</dbReference>
<dbReference type="Pfam" id="PF04082">
    <property type="entry name" value="Fungal_trans"/>
    <property type="match status" value="1"/>
</dbReference>
<dbReference type="EMBL" id="JAVHNQ010000011">
    <property type="protein sequence ID" value="KAK6336407.1"/>
    <property type="molecule type" value="Genomic_DNA"/>
</dbReference>
<dbReference type="CDD" id="cd14653">
    <property type="entry name" value="ZIP_Gal4p-like"/>
    <property type="match status" value="1"/>
</dbReference>
<evidence type="ECO:0000313" key="4">
    <source>
        <dbReference type="EMBL" id="KAK6336407.1"/>
    </source>
</evidence>
<gene>
    <name evidence="4" type="ORF">TWF696_001966</name>
</gene>
<dbReference type="InterPro" id="IPR050987">
    <property type="entry name" value="AtrR-like"/>
</dbReference>
<keyword evidence="1" id="KW-0479">Metal-binding</keyword>
<evidence type="ECO:0000259" key="3">
    <source>
        <dbReference type="PROSITE" id="PS50048"/>
    </source>
</evidence>
<protein>
    <recommendedName>
        <fullName evidence="3">Zn(2)-C6 fungal-type domain-containing protein</fullName>
    </recommendedName>
</protein>
<evidence type="ECO:0000256" key="2">
    <source>
        <dbReference type="ARBA" id="ARBA00023242"/>
    </source>
</evidence>
<dbReference type="PANTHER" id="PTHR46910:SF25">
    <property type="entry name" value="ABC-TRANSPORTER-REGULATING TRANSCRIPTION FACTOR"/>
    <property type="match status" value="1"/>
</dbReference>
<sequence>MEQTNDVEASTRARRLIGKAACDACHRKKMRCEPVGDSCRQCIRSNAENCHFTPISKTRRPRRSAPNKYIKELEERIKDMERQLKDVVELNKANNSNNNTVSSAAVVNNHEAGIDLDIDGSLDIDMGFEAEAMRDPHIMVPEEWTSAISFPNRLRDVSPGAFVTPLSVPSIPVMQTEQSHIRPAPVLTLLPHRPTIVHLPSKSCALILINQTFESFNRYFPLFDQTSFLRSFHAKYSPDASFDDDPTWWASINVVFALGYLFRAMRTLDRHENDLACSYTQNALWVVAELIALPRSLPAIQSLLGIAIALEGTPHSQLCSVVIATAMRLAHAMQLHRRTEDQTLTAAEIEERRNVFWIAYCMDRNIAYLNRQPSLQDDDDIDVELPAGIISQPLLFDDDHRPGARTSINLFNSRIALAIIQGQIYKRLYSVRAARETPAQRAVAAAHLDAILACWRTSVPFEFGRNTVTALEIPIDECILHTIILRLVYVECLITVRRHMQPETDSATAASGAYVLPQTPPAQATLENVCATIHRHLPGEPDDLPRCPLSGSQRSTLVEAENLCLSESREAVKLIQKLPKGDYACVWLIMNHLCAAVTVLLENIIRDPAANLARSDFALVEPFLQLLEDLAGRQHSADAPRLNESCKELSKRARYAIDSISVYSNTDQTAEYNADGPGILDML</sequence>
<evidence type="ECO:0000313" key="5">
    <source>
        <dbReference type="Proteomes" id="UP001375240"/>
    </source>
</evidence>
<dbReference type="GO" id="GO:0000981">
    <property type="term" value="F:DNA-binding transcription factor activity, RNA polymerase II-specific"/>
    <property type="evidence" value="ECO:0007669"/>
    <property type="project" value="InterPro"/>
</dbReference>